<dbReference type="EMBL" id="FOUO01000003">
    <property type="protein sequence ID" value="SFM33413.1"/>
    <property type="molecule type" value="Genomic_DNA"/>
</dbReference>
<accession>A0A1I4Q177</accession>
<name>A0A1I4Q177_ECTMO</name>
<evidence type="ECO:0000313" key="1">
    <source>
        <dbReference type="EMBL" id="SFM33413.1"/>
    </source>
</evidence>
<gene>
    <name evidence="1" type="ORF">SAMN05421721_10331</name>
</gene>
<reference evidence="1 2" key="1">
    <citation type="submission" date="2016-10" db="EMBL/GenBank/DDBJ databases">
        <authorList>
            <person name="de Groot N.N."/>
        </authorList>
    </citation>
    <scope>NUCLEOTIDE SEQUENCE [LARGE SCALE GENOMIC DNA]</scope>
    <source>
        <strain evidence="1 2">DSM 4180</strain>
    </source>
</reference>
<keyword evidence="2" id="KW-1185">Reference proteome</keyword>
<proteinExistence type="predicted"/>
<dbReference type="AlphaFoldDB" id="A0A1I4Q177"/>
<organism evidence="1 2">
    <name type="scientific">Ectothiorhodospira mobilis</name>
    <dbReference type="NCBI Taxonomy" id="195064"/>
    <lineage>
        <taxon>Bacteria</taxon>
        <taxon>Pseudomonadati</taxon>
        <taxon>Pseudomonadota</taxon>
        <taxon>Gammaproteobacteria</taxon>
        <taxon>Chromatiales</taxon>
        <taxon>Ectothiorhodospiraceae</taxon>
        <taxon>Ectothiorhodospira</taxon>
    </lineage>
</organism>
<evidence type="ECO:0000313" key="2">
    <source>
        <dbReference type="Proteomes" id="UP000199556"/>
    </source>
</evidence>
<sequence>MGLAIAPFMDDAYRTVLGRAPSLHSLRRVRFVLRRESDRAVFAAALGRWSDTTGGDPPQT</sequence>
<dbReference type="OrthoDB" id="6194521at2"/>
<dbReference type="STRING" id="195064.SAMN05421721_10331"/>
<dbReference type="Proteomes" id="UP000199556">
    <property type="component" value="Unassembled WGS sequence"/>
</dbReference>
<protein>
    <submittedName>
        <fullName evidence="1">Uncharacterized protein</fullName>
    </submittedName>
</protein>
<dbReference type="RefSeq" id="WP_090483737.1">
    <property type="nucleotide sequence ID" value="NZ_FOUO01000003.1"/>
</dbReference>